<protein>
    <submittedName>
        <fullName evidence="3">Uncharacterized protein</fullName>
    </submittedName>
</protein>
<evidence type="ECO:0000313" key="4">
    <source>
        <dbReference type="Proteomes" id="UP000824120"/>
    </source>
</evidence>
<proteinExistence type="predicted"/>
<evidence type="ECO:0000256" key="2">
    <source>
        <dbReference type="SAM" id="SignalP"/>
    </source>
</evidence>
<name>A0A9J5X8G4_SOLCO</name>
<feature type="compositionally biased region" description="Polar residues" evidence="1">
    <location>
        <begin position="67"/>
        <end position="80"/>
    </location>
</feature>
<keyword evidence="2" id="KW-0732">Signal</keyword>
<dbReference type="EMBL" id="JACXVP010000009">
    <property type="protein sequence ID" value="KAG5583773.1"/>
    <property type="molecule type" value="Genomic_DNA"/>
</dbReference>
<feature type="chain" id="PRO_5039943112" evidence="2">
    <location>
        <begin position="16"/>
        <end position="80"/>
    </location>
</feature>
<feature type="compositionally biased region" description="Low complexity" evidence="1">
    <location>
        <begin position="55"/>
        <end position="66"/>
    </location>
</feature>
<dbReference type="Proteomes" id="UP000824120">
    <property type="component" value="Chromosome 9"/>
</dbReference>
<feature type="region of interest" description="Disordered" evidence="1">
    <location>
        <begin position="45"/>
        <end position="80"/>
    </location>
</feature>
<organism evidence="3 4">
    <name type="scientific">Solanum commersonii</name>
    <name type="common">Commerson's wild potato</name>
    <name type="synonym">Commerson's nightshade</name>
    <dbReference type="NCBI Taxonomy" id="4109"/>
    <lineage>
        <taxon>Eukaryota</taxon>
        <taxon>Viridiplantae</taxon>
        <taxon>Streptophyta</taxon>
        <taxon>Embryophyta</taxon>
        <taxon>Tracheophyta</taxon>
        <taxon>Spermatophyta</taxon>
        <taxon>Magnoliopsida</taxon>
        <taxon>eudicotyledons</taxon>
        <taxon>Gunneridae</taxon>
        <taxon>Pentapetalae</taxon>
        <taxon>asterids</taxon>
        <taxon>lamiids</taxon>
        <taxon>Solanales</taxon>
        <taxon>Solanaceae</taxon>
        <taxon>Solanoideae</taxon>
        <taxon>Solaneae</taxon>
        <taxon>Solanum</taxon>
    </lineage>
</organism>
<evidence type="ECO:0000256" key="1">
    <source>
        <dbReference type="SAM" id="MobiDB-lite"/>
    </source>
</evidence>
<gene>
    <name evidence="3" type="ORF">H5410_044207</name>
</gene>
<keyword evidence="4" id="KW-1185">Reference proteome</keyword>
<reference evidence="3 4" key="1">
    <citation type="submission" date="2020-09" db="EMBL/GenBank/DDBJ databases">
        <title>De no assembly of potato wild relative species, Solanum commersonii.</title>
        <authorList>
            <person name="Cho K."/>
        </authorList>
    </citation>
    <scope>NUCLEOTIDE SEQUENCE [LARGE SCALE GENOMIC DNA]</scope>
    <source>
        <strain evidence="3">LZ3.2</strain>
        <tissue evidence="3">Leaf</tissue>
    </source>
</reference>
<sequence>MSLVWLQWWLRLPSGQSPATVTAPDSDMVPVANPTIPAAIVTPPADILTEPEPDSAPAASVAPPADITNTGQPPSMMQRQ</sequence>
<dbReference type="AlphaFoldDB" id="A0A9J5X8G4"/>
<feature type="signal peptide" evidence="2">
    <location>
        <begin position="1"/>
        <end position="15"/>
    </location>
</feature>
<evidence type="ECO:0000313" key="3">
    <source>
        <dbReference type="EMBL" id="KAG5583773.1"/>
    </source>
</evidence>
<accession>A0A9J5X8G4</accession>
<comment type="caution">
    <text evidence="3">The sequence shown here is derived from an EMBL/GenBank/DDBJ whole genome shotgun (WGS) entry which is preliminary data.</text>
</comment>